<evidence type="ECO:0000259" key="3">
    <source>
        <dbReference type="PROSITE" id="PS50110"/>
    </source>
</evidence>
<dbReference type="SMART" id="SM00448">
    <property type="entry name" value="REC"/>
    <property type="match status" value="1"/>
</dbReference>
<reference evidence="4" key="1">
    <citation type="submission" date="2019-07" db="EMBL/GenBank/DDBJ databases">
        <authorList>
            <person name="De-Chao Zhang Q."/>
        </authorList>
    </citation>
    <scope>NUCLEOTIDE SEQUENCE</scope>
    <source>
        <strain evidence="4">TP-CH-4</strain>
    </source>
</reference>
<dbReference type="SUPFAM" id="SSF52172">
    <property type="entry name" value="CheY-like"/>
    <property type="match status" value="1"/>
</dbReference>
<dbReference type="InterPro" id="IPR050595">
    <property type="entry name" value="Bact_response_regulator"/>
</dbReference>
<dbReference type="InterPro" id="IPR001789">
    <property type="entry name" value="Sig_transdc_resp-reg_receiver"/>
</dbReference>
<gene>
    <name evidence="4" type="ORF">FK220_005215</name>
</gene>
<keyword evidence="1 2" id="KW-0597">Phosphoprotein</keyword>
<organism evidence="4 5">
    <name type="scientific">Pelagihabitans pacificus</name>
    <dbReference type="NCBI Taxonomy" id="2696054"/>
    <lineage>
        <taxon>Bacteria</taxon>
        <taxon>Pseudomonadati</taxon>
        <taxon>Bacteroidota</taxon>
        <taxon>Flavobacteriia</taxon>
        <taxon>Flavobacteriales</taxon>
        <taxon>Flavobacteriaceae</taxon>
        <taxon>Pelagihabitans</taxon>
    </lineage>
</organism>
<dbReference type="PANTHER" id="PTHR44591:SF24">
    <property type="entry name" value="PROTEIN-GLUTAMATE METHYLESTERASE_PROTEIN-GLUTAMINE GLUTAMINASE 1"/>
    <property type="match status" value="1"/>
</dbReference>
<dbReference type="PROSITE" id="PS50110">
    <property type="entry name" value="RESPONSE_REGULATORY"/>
    <property type="match status" value="1"/>
</dbReference>
<evidence type="ECO:0000313" key="5">
    <source>
        <dbReference type="Proteomes" id="UP000707206"/>
    </source>
</evidence>
<accession>A0A967ECX1</accession>
<reference evidence="4" key="2">
    <citation type="submission" date="2020-03" db="EMBL/GenBank/DDBJ databases">
        <title>Flavobacteriaceae bacterium strain TP-CH-4, a member of the family Flavobacteriaceae isolated from a deep-sea seamount.</title>
        <authorList>
            <person name="Zhang D.-C."/>
        </authorList>
    </citation>
    <scope>NUCLEOTIDE SEQUENCE</scope>
    <source>
        <strain evidence="4">TP-CH-4</strain>
    </source>
</reference>
<proteinExistence type="predicted"/>
<evidence type="ECO:0000256" key="2">
    <source>
        <dbReference type="PROSITE-ProRule" id="PRU00169"/>
    </source>
</evidence>
<dbReference type="AlphaFoldDB" id="A0A967ECX1"/>
<protein>
    <submittedName>
        <fullName evidence="4">Response regulator</fullName>
    </submittedName>
</protein>
<evidence type="ECO:0000256" key="1">
    <source>
        <dbReference type="ARBA" id="ARBA00022553"/>
    </source>
</evidence>
<comment type="caution">
    <text evidence="4">The sequence shown here is derived from an EMBL/GenBank/DDBJ whole genome shotgun (WGS) entry which is preliminary data.</text>
</comment>
<dbReference type="InterPro" id="IPR011006">
    <property type="entry name" value="CheY-like_superfamily"/>
</dbReference>
<dbReference type="PANTHER" id="PTHR44591">
    <property type="entry name" value="STRESS RESPONSE REGULATOR PROTEIN 1"/>
    <property type="match status" value="1"/>
</dbReference>
<dbReference type="Proteomes" id="UP000707206">
    <property type="component" value="Unassembled WGS sequence"/>
</dbReference>
<dbReference type="RefSeq" id="WP_152573202.1">
    <property type="nucleotide sequence ID" value="NZ_VIKU02000001.1"/>
</dbReference>
<feature type="modified residue" description="4-aspartylphosphate" evidence="2">
    <location>
        <position position="55"/>
    </location>
</feature>
<dbReference type="Gene3D" id="3.40.50.2300">
    <property type="match status" value="1"/>
</dbReference>
<keyword evidence="5" id="KW-1185">Reference proteome</keyword>
<dbReference type="Pfam" id="PF00072">
    <property type="entry name" value="Response_reg"/>
    <property type="match status" value="1"/>
</dbReference>
<name>A0A967ECX1_9FLAO</name>
<sequence length="132" mass="14414">MKLRVIVIDDSPVQLLMAARLIAQNEHLTLLGAYANPLLGLMAVNSMEVDMVLLDVEMPEMDGFELKAQLTKQVPVVMNSTRPTFEPMAFEAGASDFLSKPLTASGLEGIVSKIRKSREIELNEKVVTAIAS</sequence>
<evidence type="ECO:0000313" key="4">
    <source>
        <dbReference type="EMBL" id="NHF58728.1"/>
    </source>
</evidence>
<dbReference type="GO" id="GO:0000160">
    <property type="term" value="P:phosphorelay signal transduction system"/>
    <property type="evidence" value="ECO:0007669"/>
    <property type="project" value="InterPro"/>
</dbReference>
<feature type="domain" description="Response regulatory" evidence="3">
    <location>
        <begin position="4"/>
        <end position="115"/>
    </location>
</feature>
<dbReference type="EMBL" id="VIKU02000001">
    <property type="protein sequence ID" value="NHF58728.1"/>
    <property type="molecule type" value="Genomic_DNA"/>
</dbReference>